<dbReference type="EC" id="1.14.19.-" evidence="3"/>
<dbReference type="InterPro" id="IPR012171">
    <property type="entry name" value="Fatty_acid_desaturase"/>
</dbReference>
<organism evidence="3 4">
    <name type="scientific">Roseobacter sinensis</name>
    <dbReference type="NCBI Taxonomy" id="2931391"/>
    <lineage>
        <taxon>Bacteria</taxon>
        <taxon>Pseudomonadati</taxon>
        <taxon>Pseudomonadota</taxon>
        <taxon>Alphaproteobacteria</taxon>
        <taxon>Rhodobacterales</taxon>
        <taxon>Roseobacteraceae</taxon>
        <taxon>Roseobacter</taxon>
    </lineage>
</organism>
<feature type="transmembrane region" description="Helical" evidence="1">
    <location>
        <begin position="36"/>
        <end position="55"/>
    </location>
</feature>
<dbReference type="GO" id="GO:0016491">
    <property type="term" value="F:oxidoreductase activity"/>
    <property type="evidence" value="ECO:0007669"/>
    <property type="project" value="UniProtKB-KW"/>
</dbReference>
<keyword evidence="1" id="KW-0812">Transmembrane</keyword>
<keyword evidence="1" id="KW-1133">Transmembrane helix</keyword>
<dbReference type="Pfam" id="PF00487">
    <property type="entry name" value="FA_desaturase"/>
    <property type="match status" value="1"/>
</dbReference>
<feature type="transmembrane region" description="Helical" evidence="1">
    <location>
        <begin position="156"/>
        <end position="173"/>
    </location>
</feature>
<dbReference type="EMBL" id="JALIEB010000008">
    <property type="protein sequence ID" value="MCV3272358.1"/>
    <property type="molecule type" value="Genomic_DNA"/>
</dbReference>
<sequence>MPRFATPRAFARDVREQGLAYLRHQPGGRCASPGQWGTAAFWTTAFGLSVALLLSTTGPPGFLWCALAGLFAFFMLATLCHDAAHGSLSRHAGVNRTVLTLGFGLFGVSGALWRWRHIRLHHMFPNVEGTDIDGEGSLLIRVAPYGPWRVWHRAQALYAPLLYALLMAHLAWIEDWKNRAMARRMAPELFATRAATIEFLLVKLLHAALALGLPWLVLQPPLWALVLGYLIYTGVASVLFIVIVAGSHLSEEAEFVSPQDGQIAHDWAAHQLRTCLDWAPQSRAAALFSSGSNAHTAHHLFPQVAHCHNAALSEIVSDAAARHGLTHNITSFAGLILSHVQHLHALGRCPALPDPQTKETHP</sequence>
<reference evidence="3 4" key="1">
    <citation type="submission" date="2022-04" db="EMBL/GenBank/DDBJ databases">
        <title>Roseobacter sp. WL0113 is a bacterium isolated from neritic sediment.</title>
        <authorList>
            <person name="Wang L."/>
            <person name="He W."/>
            <person name="Zhang D.-F."/>
        </authorList>
    </citation>
    <scope>NUCLEOTIDE SEQUENCE [LARGE SCALE GENOMIC DNA]</scope>
    <source>
        <strain evidence="3 4">WL0113</strain>
    </source>
</reference>
<dbReference type="InterPro" id="IPR005804">
    <property type="entry name" value="FA_desaturase_dom"/>
</dbReference>
<dbReference type="RefSeq" id="WP_263844679.1">
    <property type="nucleotide sequence ID" value="NZ_JALIEB010000008.1"/>
</dbReference>
<evidence type="ECO:0000259" key="2">
    <source>
        <dbReference type="Pfam" id="PF00487"/>
    </source>
</evidence>
<keyword evidence="4" id="KW-1185">Reference proteome</keyword>
<evidence type="ECO:0000256" key="1">
    <source>
        <dbReference type="SAM" id="Phobius"/>
    </source>
</evidence>
<keyword evidence="1" id="KW-0472">Membrane</keyword>
<feature type="transmembrane region" description="Helical" evidence="1">
    <location>
        <begin position="93"/>
        <end position="115"/>
    </location>
</feature>
<evidence type="ECO:0000313" key="4">
    <source>
        <dbReference type="Proteomes" id="UP001208690"/>
    </source>
</evidence>
<dbReference type="PANTHER" id="PTHR19353:SF19">
    <property type="entry name" value="DELTA(5) FATTY ACID DESATURASE C-RELATED"/>
    <property type="match status" value="1"/>
</dbReference>
<dbReference type="PANTHER" id="PTHR19353">
    <property type="entry name" value="FATTY ACID DESATURASE 2"/>
    <property type="match status" value="1"/>
</dbReference>
<gene>
    <name evidence="3" type="ORF">MUB52_13050</name>
</gene>
<accession>A0ABT3BFK1</accession>
<protein>
    <submittedName>
        <fullName evidence="3">Fatty acid desaturase</fullName>
        <ecNumber evidence="3">1.14.19.-</ecNumber>
    </submittedName>
</protein>
<feature type="transmembrane region" description="Helical" evidence="1">
    <location>
        <begin position="222"/>
        <end position="245"/>
    </location>
</feature>
<proteinExistence type="predicted"/>
<feature type="transmembrane region" description="Helical" evidence="1">
    <location>
        <begin position="61"/>
        <end position="81"/>
    </location>
</feature>
<feature type="domain" description="Fatty acid desaturase" evidence="2">
    <location>
        <begin position="62"/>
        <end position="328"/>
    </location>
</feature>
<name>A0ABT3BFK1_9RHOB</name>
<dbReference type="Proteomes" id="UP001208690">
    <property type="component" value="Unassembled WGS sequence"/>
</dbReference>
<keyword evidence="3" id="KW-0560">Oxidoreductase</keyword>
<evidence type="ECO:0000313" key="3">
    <source>
        <dbReference type="EMBL" id="MCV3272358.1"/>
    </source>
</evidence>
<feature type="transmembrane region" description="Helical" evidence="1">
    <location>
        <begin position="194"/>
        <end position="216"/>
    </location>
</feature>
<comment type="caution">
    <text evidence="3">The sequence shown here is derived from an EMBL/GenBank/DDBJ whole genome shotgun (WGS) entry which is preliminary data.</text>
</comment>